<evidence type="ECO:0000313" key="5">
    <source>
        <dbReference type="Proteomes" id="UP001408356"/>
    </source>
</evidence>
<comment type="caution">
    <text evidence="4">The sequence shown here is derived from an EMBL/GenBank/DDBJ whole genome shotgun (WGS) entry which is preliminary data.</text>
</comment>
<protein>
    <recommendedName>
        <fullName evidence="6">NAD(P)-binding protein</fullName>
    </recommendedName>
</protein>
<keyword evidence="2" id="KW-0521">NADP</keyword>
<dbReference type="SUPFAM" id="SSF51735">
    <property type="entry name" value="NAD(P)-binding Rossmann-fold domains"/>
    <property type="match status" value="1"/>
</dbReference>
<dbReference type="Pfam" id="PF00106">
    <property type="entry name" value="adh_short"/>
    <property type="match status" value="1"/>
</dbReference>
<dbReference type="InterPro" id="IPR002347">
    <property type="entry name" value="SDR_fam"/>
</dbReference>
<keyword evidence="3" id="KW-0560">Oxidoreductase</keyword>
<dbReference type="InterPro" id="IPR036291">
    <property type="entry name" value="NAD(P)-bd_dom_sf"/>
</dbReference>
<evidence type="ECO:0008006" key="6">
    <source>
        <dbReference type="Google" id="ProtNLM"/>
    </source>
</evidence>
<evidence type="ECO:0000313" key="4">
    <source>
        <dbReference type="EMBL" id="KAK9419291.1"/>
    </source>
</evidence>
<dbReference type="Gene3D" id="3.40.50.720">
    <property type="entry name" value="NAD(P)-binding Rossmann-like Domain"/>
    <property type="match status" value="1"/>
</dbReference>
<dbReference type="EMBL" id="JARVKF010000330">
    <property type="protein sequence ID" value="KAK9419291.1"/>
    <property type="molecule type" value="Genomic_DNA"/>
</dbReference>
<reference evidence="4 5" key="1">
    <citation type="journal article" date="2024" name="J. Plant Pathol.">
        <title>Sequence and assembly of the genome of Seiridium unicorne, isolate CBS 538.82, causal agent of cypress canker disease.</title>
        <authorList>
            <person name="Scali E."/>
            <person name="Rocca G.D."/>
            <person name="Danti R."/>
            <person name="Garbelotto M."/>
            <person name="Barberini S."/>
            <person name="Baroncelli R."/>
            <person name="Emiliani G."/>
        </authorList>
    </citation>
    <scope>NUCLEOTIDE SEQUENCE [LARGE SCALE GENOMIC DNA]</scope>
    <source>
        <strain evidence="4 5">BM-138-508</strain>
    </source>
</reference>
<dbReference type="PANTHER" id="PTHR43544:SF7">
    <property type="entry name" value="NADB-LER2"/>
    <property type="match status" value="1"/>
</dbReference>
<dbReference type="PANTHER" id="PTHR43544">
    <property type="entry name" value="SHORT-CHAIN DEHYDROGENASE/REDUCTASE"/>
    <property type="match status" value="1"/>
</dbReference>
<dbReference type="PRINTS" id="PR00081">
    <property type="entry name" value="GDHRDH"/>
</dbReference>
<evidence type="ECO:0000256" key="1">
    <source>
        <dbReference type="ARBA" id="ARBA00006484"/>
    </source>
</evidence>
<sequence>MSADKTVVFITGASRGIGRGLAEAYLARPDHIVIGSVRDTSSASVDSLKPVKAASGSSLQIFKIEAKSDTDPFEAVKAIQAAGIIYLDIVIANSGISGSYSKLDATNIQDFREYLEVNAVGPLVLYKTVFPLLKAAVDKKRTAPKFLGITTKASSIQNVEENVPYLLGNYGASKAALNYITDMGNDGAKFFGMEKAFHTIEYSVNGITEKLDESTPESTSGNFYDIDGKKLLF</sequence>
<name>A0ABR2UYC7_9PEZI</name>
<organism evidence="4 5">
    <name type="scientific">Seiridium unicorne</name>
    <dbReference type="NCBI Taxonomy" id="138068"/>
    <lineage>
        <taxon>Eukaryota</taxon>
        <taxon>Fungi</taxon>
        <taxon>Dikarya</taxon>
        <taxon>Ascomycota</taxon>
        <taxon>Pezizomycotina</taxon>
        <taxon>Sordariomycetes</taxon>
        <taxon>Xylariomycetidae</taxon>
        <taxon>Amphisphaeriales</taxon>
        <taxon>Sporocadaceae</taxon>
        <taxon>Seiridium</taxon>
    </lineage>
</organism>
<proteinExistence type="inferred from homology"/>
<dbReference type="Proteomes" id="UP001408356">
    <property type="component" value="Unassembled WGS sequence"/>
</dbReference>
<evidence type="ECO:0000256" key="3">
    <source>
        <dbReference type="ARBA" id="ARBA00023002"/>
    </source>
</evidence>
<comment type="similarity">
    <text evidence="1">Belongs to the short-chain dehydrogenases/reductases (SDR) family.</text>
</comment>
<dbReference type="InterPro" id="IPR051468">
    <property type="entry name" value="Fungal_SecMetab_SDRs"/>
</dbReference>
<keyword evidence="5" id="KW-1185">Reference proteome</keyword>
<evidence type="ECO:0000256" key="2">
    <source>
        <dbReference type="ARBA" id="ARBA00022857"/>
    </source>
</evidence>
<accession>A0ABR2UYC7</accession>
<gene>
    <name evidence="4" type="ORF">SUNI508_01268</name>
</gene>